<dbReference type="Proteomes" id="UP001501072">
    <property type="component" value="Unassembled WGS sequence"/>
</dbReference>
<dbReference type="EMBL" id="BAAAHU010000094">
    <property type="protein sequence ID" value="GAA1016940.1"/>
    <property type="molecule type" value="Genomic_DNA"/>
</dbReference>
<gene>
    <name evidence="1" type="ORF">GCM10009564_53600</name>
</gene>
<evidence type="ECO:0000313" key="1">
    <source>
        <dbReference type="EMBL" id="GAA1016940.1"/>
    </source>
</evidence>
<reference evidence="2" key="1">
    <citation type="journal article" date="2019" name="Int. J. Syst. Evol. Microbiol.">
        <title>The Global Catalogue of Microorganisms (GCM) 10K type strain sequencing project: providing services to taxonomists for standard genome sequencing and annotation.</title>
        <authorList>
            <consortium name="The Broad Institute Genomics Platform"/>
            <consortium name="The Broad Institute Genome Sequencing Center for Infectious Disease"/>
            <person name="Wu L."/>
            <person name="Ma J."/>
        </authorList>
    </citation>
    <scope>NUCLEOTIDE SEQUENCE [LARGE SCALE GENOMIC DNA]</scope>
    <source>
        <strain evidence="2">JCM 11269</strain>
    </source>
</reference>
<keyword evidence="2" id="KW-1185">Reference proteome</keyword>
<organism evidence="1 2">
    <name type="scientific">Streptomyces thermogriseus</name>
    <dbReference type="NCBI Taxonomy" id="75292"/>
    <lineage>
        <taxon>Bacteria</taxon>
        <taxon>Bacillati</taxon>
        <taxon>Actinomycetota</taxon>
        <taxon>Actinomycetes</taxon>
        <taxon>Kitasatosporales</taxon>
        <taxon>Streptomycetaceae</taxon>
        <taxon>Streptomyces</taxon>
    </lineage>
</organism>
<evidence type="ECO:0008006" key="3">
    <source>
        <dbReference type="Google" id="ProtNLM"/>
    </source>
</evidence>
<proteinExistence type="predicted"/>
<accession>A0ABP4DT82</accession>
<evidence type="ECO:0000313" key="2">
    <source>
        <dbReference type="Proteomes" id="UP001501072"/>
    </source>
</evidence>
<comment type="caution">
    <text evidence="1">The sequence shown here is derived from an EMBL/GenBank/DDBJ whole genome shotgun (WGS) entry which is preliminary data.</text>
</comment>
<name>A0ABP4DT82_9ACTN</name>
<sequence length="82" mass="8518">MLRCESAVFGPVVSDPTISHLIDTLAASGEKALQVIRSARSEARSNRVWSPTGKDAPGAGGQVIVDLDGVLVTARSDKKDAA</sequence>
<protein>
    <recommendedName>
        <fullName evidence="3">Transposase</fullName>
    </recommendedName>
</protein>